<evidence type="ECO:0000256" key="1">
    <source>
        <dbReference type="ARBA" id="ARBA00004229"/>
    </source>
</evidence>
<dbReference type="Pfam" id="PF04278">
    <property type="entry name" value="Tic22"/>
    <property type="match status" value="1"/>
</dbReference>
<keyword evidence="5" id="KW-1185">Reference proteome</keyword>
<evidence type="ECO:0000313" key="5">
    <source>
        <dbReference type="Proteomes" id="UP001168877"/>
    </source>
</evidence>
<keyword evidence="3" id="KW-0934">Plastid</keyword>
<dbReference type="GO" id="GO:0009507">
    <property type="term" value="C:chloroplast"/>
    <property type="evidence" value="ECO:0007669"/>
    <property type="project" value="UniProtKB-SubCell"/>
</dbReference>
<dbReference type="EMBL" id="JAUESC010000001">
    <property type="protein sequence ID" value="KAK0608336.1"/>
    <property type="molecule type" value="Genomic_DNA"/>
</dbReference>
<dbReference type="PANTHER" id="PTHR33926">
    <property type="entry name" value="PROTEIN TIC 22, CHLOROPLASTIC"/>
    <property type="match status" value="1"/>
</dbReference>
<reference evidence="4" key="2">
    <citation type="submission" date="2023-06" db="EMBL/GenBank/DDBJ databases">
        <authorList>
            <person name="Swenson N.G."/>
            <person name="Wegrzyn J.L."/>
            <person name="Mcevoy S.L."/>
        </authorList>
    </citation>
    <scope>NUCLEOTIDE SEQUENCE</scope>
    <source>
        <strain evidence="4">NS2018</strain>
        <tissue evidence="4">Leaf</tissue>
    </source>
</reference>
<comment type="caution">
    <text evidence="4">The sequence shown here is derived from an EMBL/GenBank/DDBJ whole genome shotgun (WGS) entry which is preliminary data.</text>
</comment>
<evidence type="ECO:0000256" key="3">
    <source>
        <dbReference type="ARBA" id="ARBA00022640"/>
    </source>
</evidence>
<dbReference type="PANTHER" id="PTHR33926:SF1">
    <property type="entry name" value="PROTEIN TIC 22-LIKE, CHLOROPLASTIC"/>
    <property type="match status" value="1"/>
</dbReference>
<reference evidence="4" key="1">
    <citation type="journal article" date="2022" name="Plant J.">
        <title>Strategies of tolerance reflected in two North American maple genomes.</title>
        <authorList>
            <person name="McEvoy S.L."/>
            <person name="Sezen U.U."/>
            <person name="Trouern-Trend A."/>
            <person name="McMahon S.M."/>
            <person name="Schaberg P.G."/>
            <person name="Yang J."/>
            <person name="Wegrzyn J.L."/>
            <person name="Swenson N.G."/>
        </authorList>
    </citation>
    <scope>NUCLEOTIDE SEQUENCE</scope>
    <source>
        <strain evidence="4">NS2018</strain>
    </source>
</reference>
<gene>
    <name evidence="4" type="ORF">LWI29_029137</name>
</gene>
<evidence type="ECO:0000256" key="2">
    <source>
        <dbReference type="ARBA" id="ARBA00022528"/>
    </source>
</evidence>
<comment type="subcellular location">
    <subcellularLocation>
        <location evidence="1">Plastid</location>
        <location evidence="1">Chloroplast</location>
    </subcellularLocation>
</comment>
<dbReference type="Proteomes" id="UP001168877">
    <property type="component" value="Unassembled WGS sequence"/>
</dbReference>
<protein>
    <recommendedName>
        <fullName evidence="6">Protein TIC 22-like, chloroplastic</fullName>
    </recommendedName>
</protein>
<sequence length="301" mass="33388">MKSSDSNPPQLFSPINQALNNLQTHFSGFLHHLSHLPLLNNKPSHSSLQDSANQALHAGFSRLSSCSLSSNGNQVWARIGATQLDLPRQQGAAMSTDVIEERLGEIPVYALSNPNGEFVLVSGKRTGKSLGLLCFKEEDAAALLEEMKTINPSMRQRGSKVVSLDLKKIIRMKVNGVAFRFIPDSTQIKNALQERQKAGYPDDGFPGVPVFQSRSLVLQSHNKRYRPVFFRKEDLQKSLARASRQQNKLNPAFRQGDIQVAVFEEIIKGMKEGTSTWNDVVFVPPGFDVTMNPTPEDSSEN</sequence>
<proteinExistence type="predicted"/>
<evidence type="ECO:0008006" key="6">
    <source>
        <dbReference type="Google" id="ProtNLM"/>
    </source>
</evidence>
<organism evidence="4 5">
    <name type="scientific">Acer saccharum</name>
    <name type="common">Sugar maple</name>
    <dbReference type="NCBI Taxonomy" id="4024"/>
    <lineage>
        <taxon>Eukaryota</taxon>
        <taxon>Viridiplantae</taxon>
        <taxon>Streptophyta</taxon>
        <taxon>Embryophyta</taxon>
        <taxon>Tracheophyta</taxon>
        <taxon>Spermatophyta</taxon>
        <taxon>Magnoliopsida</taxon>
        <taxon>eudicotyledons</taxon>
        <taxon>Gunneridae</taxon>
        <taxon>Pentapetalae</taxon>
        <taxon>rosids</taxon>
        <taxon>malvids</taxon>
        <taxon>Sapindales</taxon>
        <taxon>Sapindaceae</taxon>
        <taxon>Hippocastanoideae</taxon>
        <taxon>Acereae</taxon>
        <taxon>Acer</taxon>
    </lineage>
</organism>
<keyword evidence="2" id="KW-0150">Chloroplast</keyword>
<dbReference type="FunFam" id="3.40.1350.100:FF:000002">
    <property type="entry name" value="Protein TIC 22-like, chloroplastic"/>
    <property type="match status" value="1"/>
</dbReference>
<dbReference type="Gene3D" id="3.40.1350.100">
    <property type="match status" value="2"/>
</dbReference>
<dbReference type="AlphaFoldDB" id="A0AA39WAZ8"/>
<evidence type="ECO:0000313" key="4">
    <source>
        <dbReference type="EMBL" id="KAK0608336.1"/>
    </source>
</evidence>
<accession>A0AA39WAZ8</accession>
<dbReference type="InterPro" id="IPR007378">
    <property type="entry name" value="Tic22-like"/>
</dbReference>
<dbReference type="GO" id="GO:0015031">
    <property type="term" value="P:protein transport"/>
    <property type="evidence" value="ECO:0007669"/>
    <property type="project" value="InterPro"/>
</dbReference>
<name>A0AA39WAZ8_ACESA</name>